<dbReference type="PANTHER" id="PTHR44846:SF1">
    <property type="entry name" value="MANNOSYL-D-GLYCERATE TRANSPORT_METABOLISM SYSTEM REPRESSOR MNGR-RELATED"/>
    <property type="match status" value="1"/>
</dbReference>
<dbReference type="PRINTS" id="PR00035">
    <property type="entry name" value="HTHGNTR"/>
</dbReference>
<evidence type="ECO:0000313" key="6">
    <source>
        <dbReference type="EMBL" id="GAA3281176.1"/>
    </source>
</evidence>
<dbReference type="Gene3D" id="3.40.1410.10">
    <property type="entry name" value="Chorismate lyase-like"/>
    <property type="match status" value="1"/>
</dbReference>
<dbReference type="InterPro" id="IPR050679">
    <property type="entry name" value="Bact_HTH_transcr_reg"/>
</dbReference>
<dbReference type="EMBL" id="BAAAYG010000003">
    <property type="protein sequence ID" value="GAA3281176.1"/>
    <property type="molecule type" value="Genomic_DNA"/>
</dbReference>
<evidence type="ECO:0000256" key="1">
    <source>
        <dbReference type="ARBA" id="ARBA00023015"/>
    </source>
</evidence>
<dbReference type="SMART" id="SM00866">
    <property type="entry name" value="UTRA"/>
    <property type="match status" value="1"/>
</dbReference>
<keyword evidence="7" id="KW-1185">Reference proteome</keyword>
<keyword evidence="2" id="KW-0238">DNA-binding</keyword>
<dbReference type="Gene3D" id="1.10.10.10">
    <property type="entry name" value="Winged helix-like DNA-binding domain superfamily/Winged helix DNA-binding domain"/>
    <property type="match status" value="1"/>
</dbReference>
<dbReference type="InterPro" id="IPR011663">
    <property type="entry name" value="UTRA"/>
</dbReference>
<dbReference type="InterPro" id="IPR000524">
    <property type="entry name" value="Tscrpt_reg_HTH_GntR"/>
</dbReference>
<evidence type="ECO:0000256" key="2">
    <source>
        <dbReference type="ARBA" id="ARBA00023125"/>
    </source>
</evidence>
<dbReference type="Pfam" id="PF07702">
    <property type="entry name" value="UTRA"/>
    <property type="match status" value="1"/>
</dbReference>
<comment type="caution">
    <text evidence="6">The sequence shown here is derived from an EMBL/GenBank/DDBJ whole genome shotgun (WGS) entry which is preliminary data.</text>
</comment>
<proteinExistence type="predicted"/>
<feature type="domain" description="HTH gntR-type" evidence="5">
    <location>
        <begin position="27"/>
        <end position="94"/>
    </location>
</feature>
<name>A0ABP6R8V2_9MICC</name>
<dbReference type="SUPFAM" id="SSF46785">
    <property type="entry name" value="Winged helix' DNA-binding domain"/>
    <property type="match status" value="1"/>
</dbReference>
<dbReference type="InterPro" id="IPR036388">
    <property type="entry name" value="WH-like_DNA-bd_sf"/>
</dbReference>
<dbReference type="Proteomes" id="UP001501736">
    <property type="component" value="Unassembled WGS sequence"/>
</dbReference>
<keyword evidence="3" id="KW-0804">Transcription</keyword>
<dbReference type="PANTHER" id="PTHR44846">
    <property type="entry name" value="MANNOSYL-D-GLYCERATE TRANSPORT/METABOLISM SYSTEM REPRESSOR MNGR-RELATED"/>
    <property type="match status" value="1"/>
</dbReference>
<dbReference type="SMART" id="SM00345">
    <property type="entry name" value="HTH_GNTR"/>
    <property type="match status" value="1"/>
</dbReference>
<dbReference type="SUPFAM" id="SSF64288">
    <property type="entry name" value="Chorismate lyase-like"/>
    <property type="match status" value="1"/>
</dbReference>
<evidence type="ECO:0000256" key="3">
    <source>
        <dbReference type="ARBA" id="ARBA00023163"/>
    </source>
</evidence>
<dbReference type="Pfam" id="PF00392">
    <property type="entry name" value="GntR"/>
    <property type="match status" value="1"/>
</dbReference>
<dbReference type="CDD" id="cd07377">
    <property type="entry name" value="WHTH_GntR"/>
    <property type="match status" value="1"/>
</dbReference>
<dbReference type="PROSITE" id="PS50949">
    <property type="entry name" value="HTH_GNTR"/>
    <property type="match status" value="1"/>
</dbReference>
<sequence>MEDQRSEATTADAGAAAGAHRLVDGPSPKHVQLSRALARMAREELAPGEMIPSERRLMADYGVSRATVRRAVDGLIVDGLLRRVPAKGTYVAPPRLESRLHLASFTQDMRRRGLRPTTTLVSLERREPTAEVAESLGLADDEPVWEITRVRRADGRPIALETGWYPTGIFPELDRRNLTGSLYELFSEDYGVVIDAAEQTVWAEVADRAAARHLDGGEATPLVVFRRVSRAGGRPVEYTVSRYRGDRYQVHMSLGGGPSVDTRQE</sequence>
<protein>
    <submittedName>
        <fullName evidence="6">GntR family transcriptional regulator</fullName>
    </submittedName>
</protein>
<organism evidence="6 7">
    <name type="scientific">Nesterenkonia halobia</name>
    <dbReference type="NCBI Taxonomy" id="37922"/>
    <lineage>
        <taxon>Bacteria</taxon>
        <taxon>Bacillati</taxon>
        <taxon>Actinomycetota</taxon>
        <taxon>Actinomycetes</taxon>
        <taxon>Micrococcales</taxon>
        <taxon>Micrococcaceae</taxon>
        <taxon>Nesterenkonia</taxon>
    </lineage>
</organism>
<dbReference type="InterPro" id="IPR028978">
    <property type="entry name" value="Chorismate_lyase_/UTRA_dom_sf"/>
</dbReference>
<evidence type="ECO:0000313" key="7">
    <source>
        <dbReference type="Proteomes" id="UP001501736"/>
    </source>
</evidence>
<feature type="compositionally biased region" description="Low complexity" evidence="4">
    <location>
        <begin position="8"/>
        <end position="19"/>
    </location>
</feature>
<evidence type="ECO:0000256" key="4">
    <source>
        <dbReference type="SAM" id="MobiDB-lite"/>
    </source>
</evidence>
<accession>A0ABP6R8V2</accession>
<dbReference type="InterPro" id="IPR036390">
    <property type="entry name" value="WH_DNA-bd_sf"/>
</dbReference>
<reference evidence="7" key="1">
    <citation type="journal article" date="2019" name="Int. J. Syst. Evol. Microbiol.">
        <title>The Global Catalogue of Microorganisms (GCM) 10K type strain sequencing project: providing services to taxonomists for standard genome sequencing and annotation.</title>
        <authorList>
            <consortium name="The Broad Institute Genomics Platform"/>
            <consortium name="The Broad Institute Genome Sequencing Center for Infectious Disease"/>
            <person name="Wu L."/>
            <person name="Ma J."/>
        </authorList>
    </citation>
    <scope>NUCLEOTIDE SEQUENCE [LARGE SCALE GENOMIC DNA]</scope>
    <source>
        <strain evidence="7">JCM 11483</strain>
    </source>
</reference>
<evidence type="ECO:0000259" key="5">
    <source>
        <dbReference type="PROSITE" id="PS50949"/>
    </source>
</evidence>
<gene>
    <name evidence="6" type="ORF">GCM10020260_06350</name>
</gene>
<feature type="region of interest" description="Disordered" evidence="4">
    <location>
        <begin position="1"/>
        <end position="28"/>
    </location>
</feature>
<keyword evidence="1" id="KW-0805">Transcription regulation</keyword>
<dbReference type="RefSeq" id="WP_344718106.1">
    <property type="nucleotide sequence ID" value="NZ_BAAAYG010000003.1"/>
</dbReference>